<evidence type="ECO:0000313" key="1">
    <source>
        <dbReference type="EMBL" id="EQD29038.1"/>
    </source>
</evidence>
<reference evidence="1" key="2">
    <citation type="journal article" date="2014" name="ISME J.">
        <title>Microbial stratification in low pH oxic and suboxic macroscopic growths along an acid mine drainage.</title>
        <authorList>
            <person name="Mendez-Garcia C."/>
            <person name="Mesa V."/>
            <person name="Sprenger R.R."/>
            <person name="Richter M."/>
            <person name="Diez M.S."/>
            <person name="Solano J."/>
            <person name="Bargiela R."/>
            <person name="Golyshina O.V."/>
            <person name="Manteca A."/>
            <person name="Ramos J.L."/>
            <person name="Gallego J.R."/>
            <person name="Llorente I."/>
            <person name="Martins Dos Santos V.A."/>
            <person name="Jensen O.N."/>
            <person name="Pelaez A.I."/>
            <person name="Sanchez J."/>
            <person name="Ferrer M."/>
        </authorList>
    </citation>
    <scope>NUCLEOTIDE SEQUENCE</scope>
</reference>
<reference evidence="1" key="1">
    <citation type="submission" date="2013-08" db="EMBL/GenBank/DDBJ databases">
        <authorList>
            <person name="Mendez C."/>
            <person name="Richter M."/>
            <person name="Ferrer M."/>
            <person name="Sanchez J."/>
        </authorList>
    </citation>
    <scope>NUCLEOTIDE SEQUENCE</scope>
</reference>
<dbReference type="AlphaFoldDB" id="T0Y7B7"/>
<gene>
    <name evidence="1" type="ORF">B1A_20901</name>
</gene>
<protein>
    <submittedName>
        <fullName evidence="1">HipA domain-containing protein</fullName>
    </submittedName>
</protein>
<proteinExistence type="predicted"/>
<organism evidence="1">
    <name type="scientific">mine drainage metagenome</name>
    <dbReference type="NCBI Taxonomy" id="410659"/>
    <lineage>
        <taxon>unclassified sequences</taxon>
        <taxon>metagenomes</taxon>
        <taxon>ecological metagenomes</taxon>
    </lineage>
</organism>
<comment type="caution">
    <text evidence="1">The sequence shown here is derived from an EMBL/GenBank/DDBJ whole genome shotgun (WGS) entry which is preliminary data.</text>
</comment>
<sequence>MISPAYDLNPTRIEKRTHDLSFDGATDLPDLELCLTLSAYFRYISESDAKNDLDHIREGVSKWRDLAKDVGLDAREILRMEKAFEMADRPGKTSGVSFRTK</sequence>
<dbReference type="EMBL" id="AUZX01015436">
    <property type="protein sequence ID" value="EQD29038.1"/>
    <property type="molecule type" value="Genomic_DNA"/>
</dbReference>
<accession>T0Y7B7</accession>
<name>T0Y7B7_9ZZZZ</name>